<evidence type="ECO:0000313" key="2">
    <source>
        <dbReference type="EMBL" id="CAA9466704.1"/>
    </source>
</evidence>
<protein>
    <submittedName>
        <fullName evidence="2">Uncharacterized protein</fullName>
    </submittedName>
</protein>
<feature type="non-terminal residue" evidence="2">
    <location>
        <position position="1"/>
    </location>
</feature>
<reference evidence="2" key="1">
    <citation type="submission" date="2020-02" db="EMBL/GenBank/DDBJ databases">
        <authorList>
            <person name="Meier V. D."/>
        </authorList>
    </citation>
    <scope>NUCLEOTIDE SEQUENCE</scope>
    <source>
        <strain evidence="2">AVDCRST_MAG28</strain>
    </source>
</reference>
<organism evidence="2">
    <name type="scientific">uncultured Rubrobacteraceae bacterium</name>
    <dbReference type="NCBI Taxonomy" id="349277"/>
    <lineage>
        <taxon>Bacteria</taxon>
        <taxon>Bacillati</taxon>
        <taxon>Actinomycetota</taxon>
        <taxon>Rubrobacteria</taxon>
        <taxon>Rubrobacterales</taxon>
        <taxon>Rubrobacteraceae</taxon>
        <taxon>environmental samples</taxon>
    </lineage>
</organism>
<feature type="non-terminal residue" evidence="2">
    <location>
        <position position="68"/>
    </location>
</feature>
<evidence type="ECO:0000256" key="1">
    <source>
        <dbReference type="SAM" id="MobiDB-lite"/>
    </source>
</evidence>
<accession>A0A6J4R7S8</accession>
<name>A0A6J4R7S8_9ACTN</name>
<gene>
    <name evidence="2" type="ORF">AVDCRST_MAG28-4167</name>
</gene>
<feature type="region of interest" description="Disordered" evidence="1">
    <location>
        <begin position="26"/>
        <end position="68"/>
    </location>
</feature>
<dbReference type="AlphaFoldDB" id="A0A6J4R7S8"/>
<dbReference type="EMBL" id="CADCVE010000107">
    <property type="protein sequence ID" value="CAA9466704.1"/>
    <property type="molecule type" value="Genomic_DNA"/>
</dbReference>
<proteinExistence type="predicted"/>
<sequence length="68" mass="7344">ASPRMLWALGLWESFRTSQSAVAERLPGRGRGEVPGQRCSDPRRARDPLQGDAGTGWANPWRAGAGVL</sequence>
<feature type="compositionally biased region" description="Basic and acidic residues" evidence="1">
    <location>
        <begin position="40"/>
        <end position="49"/>
    </location>
</feature>